<dbReference type="AlphaFoldDB" id="A0A811U2S5"/>
<dbReference type="Proteomes" id="UP000606786">
    <property type="component" value="Unassembled WGS sequence"/>
</dbReference>
<comment type="caution">
    <text evidence="1">The sequence shown here is derived from an EMBL/GenBank/DDBJ whole genome shotgun (WGS) entry which is preliminary data.</text>
</comment>
<evidence type="ECO:0000313" key="2">
    <source>
        <dbReference type="Proteomes" id="UP000606786"/>
    </source>
</evidence>
<protein>
    <submittedName>
        <fullName evidence="1">(Mediterranean fruit fly) hypothetical protein</fullName>
    </submittedName>
</protein>
<proteinExistence type="predicted"/>
<dbReference type="EMBL" id="CAJHJT010000001">
    <property type="protein sequence ID" value="CAD6992668.1"/>
    <property type="molecule type" value="Genomic_DNA"/>
</dbReference>
<name>A0A811U2S5_CERCA</name>
<sequence>MLANSTGGRFFRPGQGGAHTKSQFPVFTPCARAWCVDREKGYKLNGYAKRAIPMVCDVIVWTYVWKKTNEHAGPQSLHKTINKAFCHMLRECKCKYTKKRLANFYRCVKS</sequence>
<reference evidence="1" key="1">
    <citation type="submission" date="2020-11" db="EMBL/GenBank/DDBJ databases">
        <authorList>
            <person name="Whitehead M."/>
        </authorList>
    </citation>
    <scope>NUCLEOTIDE SEQUENCE</scope>
    <source>
        <strain evidence="1">EGII</strain>
    </source>
</reference>
<keyword evidence="2" id="KW-1185">Reference proteome</keyword>
<organism evidence="1 2">
    <name type="scientific">Ceratitis capitata</name>
    <name type="common">Mediterranean fruit fly</name>
    <name type="synonym">Tephritis capitata</name>
    <dbReference type="NCBI Taxonomy" id="7213"/>
    <lineage>
        <taxon>Eukaryota</taxon>
        <taxon>Metazoa</taxon>
        <taxon>Ecdysozoa</taxon>
        <taxon>Arthropoda</taxon>
        <taxon>Hexapoda</taxon>
        <taxon>Insecta</taxon>
        <taxon>Pterygota</taxon>
        <taxon>Neoptera</taxon>
        <taxon>Endopterygota</taxon>
        <taxon>Diptera</taxon>
        <taxon>Brachycera</taxon>
        <taxon>Muscomorpha</taxon>
        <taxon>Tephritoidea</taxon>
        <taxon>Tephritidae</taxon>
        <taxon>Ceratitis</taxon>
        <taxon>Ceratitis</taxon>
    </lineage>
</organism>
<evidence type="ECO:0000313" key="1">
    <source>
        <dbReference type="EMBL" id="CAD6992668.1"/>
    </source>
</evidence>
<gene>
    <name evidence="1" type="ORF">CCAP1982_LOCUS1513</name>
</gene>
<accession>A0A811U2S5</accession>